<dbReference type="HOGENOM" id="CLU_1316087_0_0_1"/>
<dbReference type="AlphaFoldDB" id="W9C7H6"/>
<dbReference type="EMBL" id="AYSA01000462">
    <property type="protein sequence ID" value="ESZ91723.1"/>
    <property type="molecule type" value="Genomic_DNA"/>
</dbReference>
<proteinExistence type="predicted"/>
<organism evidence="1 2">
    <name type="scientific">Sclerotinia borealis (strain F-4128)</name>
    <dbReference type="NCBI Taxonomy" id="1432307"/>
    <lineage>
        <taxon>Eukaryota</taxon>
        <taxon>Fungi</taxon>
        <taxon>Dikarya</taxon>
        <taxon>Ascomycota</taxon>
        <taxon>Pezizomycotina</taxon>
        <taxon>Leotiomycetes</taxon>
        <taxon>Helotiales</taxon>
        <taxon>Sclerotiniaceae</taxon>
        <taxon>Sclerotinia</taxon>
    </lineage>
</organism>
<protein>
    <submittedName>
        <fullName evidence="1">Uncharacterized protein</fullName>
    </submittedName>
</protein>
<keyword evidence="2" id="KW-1185">Reference proteome</keyword>
<evidence type="ECO:0000313" key="2">
    <source>
        <dbReference type="Proteomes" id="UP000019487"/>
    </source>
</evidence>
<dbReference type="OrthoDB" id="3465269at2759"/>
<name>W9C7H6_SCLBF</name>
<accession>W9C7H6</accession>
<gene>
    <name evidence="1" type="ORF">SBOR_7874</name>
</gene>
<reference evidence="1 2" key="1">
    <citation type="journal article" date="2014" name="Genome Announc.">
        <title>Draft genome sequence of Sclerotinia borealis, a psychrophilic plant pathogenic fungus.</title>
        <authorList>
            <person name="Mardanov A.V."/>
            <person name="Beletsky A.V."/>
            <person name="Kadnikov V.V."/>
            <person name="Ignatov A.N."/>
            <person name="Ravin N.V."/>
        </authorList>
    </citation>
    <scope>NUCLEOTIDE SEQUENCE [LARGE SCALE GENOMIC DNA]</scope>
    <source>
        <strain evidence="2">F-4157</strain>
    </source>
</reference>
<dbReference type="Proteomes" id="UP000019487">
    <property type="component" value="Unassembled WGS sequence"/>
</dbReference>
<evidence type="ECO:0000313" key="1">
    <source>
        <dbReference type="EMBL" id="ESZ91723.1"/>
    </source>
</evidence>
<sequence>MVDTTLPFRLFPTTPEELARLYLPIELRVLVHQWTGLGDRYHYLNVEFHWQKFKEDYTVAEGPAIFLSNSLCLDQQGRFMGLGHRIGRYEDYAFTKEREHPIIIREEDEPKIPIWLNTERDEDEGPPIYPFKTCQLPYPFDMGTAWAREAKRIIVESIELAPNKRSWIKHWEVCNVWKWNRSYFLYQWDSCHADIALDAFSEWSIMVGL</sequence>
<comment type="caution">
    <text evidence="1">The sequence shown here is derived from an EMBL/GenBank/DDBJ whole genome shotgun (WGS) entry which is preliminary data.</text>
</comment>